<dbReference type="SUPFAM" id="SSF110296">
    <property type="entry name" value="Oligoxyloglucan reducing end-specific cellobiohydrolase"/>
    <property type="match status" value="2"/>
</dbReference>
<comment type="caution">
    <text evidence="1">The sequence shown here is derived from an EMBL/GenBank/DDBJ whole genome shotgun (WGS) entry which is preliminary data.</text>
</comment>
<name>A0A2T2WDY6_9FIRM</name>
<dbReference type="EMBL" id="PXYV01000062">
    <property type="protein sequence ID" value="PSR20457.1"/>
    <property type="molecule type" value="Genomic_DNA"/>
</dbReference>
<sequence>MRIARVVLMVTLLMAALVGASGLGAAPLRTIASIQPGRPAIVHNTQPALASQRILATTFLTAQQGFLSGTQVSGQRTVGFVDGTDNGGVTWHLLGQTSGIALSSLRFVSAKAGWALGESIEQEKSGLSPRELFDTTNGGRTWTPVITALAPISSLVITPAGVPWISINGPCNKTACSGSVMTPVNRRLATVWRAPGPVIALAWHHAQMTAEVALGTSKSQALTVQLYRRGSSGSWTPVGTPLMRYGSMGPPTQYVPLAGQLLWTSNTRALASVFSIGSCAMGGCGISEVVQTQDSGQHWSLVKSVQIGCQFEPLLAGRADHAVVVQNVNLAACAGPGTDLFVTNNGGLHFTRPMQWPQTAIASIGVGKAGMLWAVANGTSVIISRDGGQQWIQRFPSPTPSGSLVSVNSQVAYGAGDQSNPAALLKTINGGITWHVQASLGMREAVAVAVPSPQDEWVAAVPVPGEFNISPVWLHSTDGGRHWSKAAGSPAAHQTFYPVIRFFSSRQALWINLPANCAGSCPAFGAKTRNGGVTWQPLRGSNVPPNIVSAAIVSPHTIIVATLGVSHSPAGIYETTNTGQSWHRLSALPARLNGAFDLAFPTPRIGYMVVNNVTRPANKKDGQPQKALLAILKTTDGGRVWTLHNLPHIPDNYFSSITFINPQSGLLDADGLIWKTTNGGISWTEMP</sequence>
<accession>A0A2T2WDY6</accession>
<reference evidence="1 2" key="1">
    <citation type="journal article" date="2014" name="BMC Genomics">
        <title>Comparison of environmental and isolate Sulfobacillus genomes reveals diverse carbon, sulfur, nitrogen, and hydrogen metabolisms.</title>
        <authorList>
            <person name="Justice N.B."/>
            <person name="Norman A."/>
            <person name="Brown C.T."/>
            <person name="Singh A."/>
            <person name="Thomas B.C."/>
            <person name="Banfield J.F."/>
        </authorList>
    </citation>
    <scope>NUCLEOTIDE SEQUENCE [LARGE SCALE GENOMIC DNA]</scope>
    <source>
        <strain evidence="1">AMDSBA3</strain>
    </source>
</reference>
<dbReference type="AlphaFoldDB" id="A0A2T2WDY6"/>
<proteinExistence type="predicted"/>
<protein>
    <recommendedName>
        <fullName evidence="3">Photosynthesis system II assembly factor Ycf48/Hcf136-like domain-containing protein</fullName>
    </recommendedName>
</protein>
<evidence type="ECO:0000313" key="1">
    <source>
        <dbReference type="EMBL" id="PSR20457.1"/>
    </source>
</evidence>
<dbReference type="Proteomes" id="UP000241848">
    <property type="component" value="Unassembled WGS sequence"/>
</dbReference>
<evidence type="ECO:0000313" key="2">
    <source>
        <dbReference type="Proteomes" id="UP000241848"/>
    </source>
</evidence>
<dbReference type="PANTHER" id="PTHR47199">
    <property type="entry name" value="PHOTOSYSTEM II STABILITY/ASSEMBLY FACTOR HCF136, CHLOROPLASTIC"/>
    <property type="match status" value="1"/>
</dbReference>
<dbReference type="CDD" id="cd15482">
    <property type="entry name" value="Sialidase_non-viral"/>
    <property type="match status" value="1"/>
</dbReference>
<dbReference type="PANTHER" id="PTHR47199:SF2">
    <property type="entry name" value="PHOTOSYSTEM II STABILITY_ASSEMBLY FACTOR HCF136, CHLOROPLASTIC"/>
    <property type="match status" value="1"/>
</dbReference>
<evidence type="ECO:0008006" key="3">
    <source>
        <dbReference type="Google" id="ProtNLM"/>
    </source>
</evidence>
<gene>
    <name evidence="1" type="ORF">C7B45_14920</name>
</gene>
<organism evidence="1 2">
    <name type="scientific">Sulfobacillus acidophilus</name>
    <dbReference type="NCBI Taxonomy" id="53633"/>
    <lineage>
        <taxon>Bacteria</taxon>
        <taxon>Bacillati</taxon>
        <taxon>Bacillota</taxon>
        <taxon>Clostridia</taxon>
        <taxon>Eubacteriales</taxon>
        <taxon>Clostridiales Family XVII. Incertae Sedis</taxon>
        <taxon>Sulfobacillus</taxon>
    </lineage>
</organism>
<dbReference type="Gene3D" id="2.130.10.10">
    <property type="entry name" value="YVTN repeat-like/Quinoprotein amine dehydrogenase"/>
    <property type="match status" value="2"/>
</dbReference>
<dbReference type="InterPro" id="IPR015943">
    <property type="entry name" value="WD40/YVTN_repeat-like_dom_sf"/>
</dbReference>